<dbReference type="Proteomes" id="UP000775547">
    <property type="component" value="Unassembled WGS sequence"/>
</dbReference>
<organism evidence="3 4">
    <name type="scientific">Asterophora parasitica</name>
    <dbReference type="NCBI Taxonomy" id="117018"/>
    <lineage>
        <taxon>Eukaryota</taxon>
        <taxon>Fungi</taxon>
        <taxon>Dikarya</taxon>
        <taxon>Basidiomycota</taxon>
        <taxon>Agaricomycotina</taxon>
        <taxon>Agaricomycetes</taxon>
        <taxon>Agaricomycetidae</taxon>
        <taxon>Agaricales</taxon>
        <taxon>Tricholomatineae</taxon>
        <taxon>Lyophyllaceae</taxon>
        <taxon>Asterophora</taxon>
    </lineage>
</organism>
<feature type="compositionally biased region" description="Low complexity" evidence="1">
    <location>
        <begin position="350"/>
        <end position="360"/>
    </location>
</feature>
<keyword evidence="4" id="KW-1185">Reference proteome</keyword>
<feature type="compositionally biased region" description="Low complexity" evidence="1">
    <location>
        <begin position="404"/>
        <end position="433"/>
    </location>
</feature>
<dbReference type="GO" id="GO:0005773">
    <property type="term" value="C:vacuole"/>
    <property type="evidence" value="ECO:0007669"/>
    <property type="project" value="GOC"/>
</dbReference>
<feature type="compositionally biased region" description="Acidic residues" evidence="1">
    <location>
        <begin position="286"/>
        <end position="296"/>
    </location>
</feature>
<feature type="compositionally biased region" description="Acidic residues" evidence="1">
    <location>
        <begin position="361"/>
        <end position="384"/>
    </location>
</feature>
<dbReference type="AlphaFoldDB" id="A0A9P7GIE0"/>
<protein>
    <recommendedName>
        <fullName evidence="2">Nitrogen regulatory protein areA GATA-like domain-containing protein</fullName>
    </recommendedName>
</protein>
<sequence length="1190" mass="127215">MANYLPVLLVSVAAHSIPDDSSVSTLPRGQVDYLSHNWEEEDVWKSWRNMTRQKNEIANGVRLENASWRTWWKQRNGLGTVTPETLNWLKDSDVTWLYGPLHTAVDWTPPPKPTASATSALDLSTSATPTHKPILKHRSISQLLTSDLPVSPIFSPPDSEDDSEALQQPDDPGGSYPSSRRPTLLHTKSDTHITRWGPNRAFRKDSPPRINPPAQTQAHQTLGSNVYSPTNLEAYFSNSNPSSDTQPLPQATTASATGQKKRHISFNTFVEQCIAIEKPNKRPGYADDDDDDEEDSVDVRDYANRGAGARYPLGRNAWGYDDGYEEDEEEDSEDEAEAVSLSMWDERYSGSRSAVSGSDSDSYDPDEGVGDEDGGTEDQEDDGIVEMRRFNSRSVNNKPTLPRSQSTASSSSSASTSTSVSNTSTSSASTSASPDGRKSSQRRLSTSTTATYRPTPSSRTTSYSDNSSSALNPRRHRRVAPPLIRTSTSDRPGSAMSSTAAQSIHVTIAPIAPTILKTGSHPYYGQPAGGWVEGLGDEGAGSDDGLWGHGAAGAAARWWGVHHTKGNGRGRRSEGEESDGDGQTPVELVYVPPFGSNYSLRAGRDRQREKEQRMFVREREREREQQERERLEEEGRRSGAIVDTAEDVMENHEDGYGNGDQEVYARRGTLFSVGGEDDVHGDDVTSSPLTGVHMGASVPKVVVRHDAYDNFGGPDLGEGPPLQRSSSSTSLNRDIAGGLSSNLSRGRGRSATASSPSQRADILGERERSSRSRSRSRSRTPSPALILPSTSLISTGSSTSSASVPSSVPRSDHQQQKHAPAPVPVPIRRTSSSSPTSTSLPASTSLLSPPLRGRGSYQSSYSYAAQVQDNGRETRGRSSTRTASSSVSDRDRSTGHSSSIGSLSPDGIELGTCAGGRVDREREREREKKAERSRGRERNEAKRMSLGQGSAQSASSSSPDGVQDSILRVSPASTVPPPVLYAQDVETPSRLNMVPGTKFTTSSSSSSCSTTSSTATVTHAHRSPAAPPALPSAGDSSPIPKPIPIDMRIVEEQARNLQPTPSNSPIIFMKPIPAAVAAALAAESSSNPSSPSNSNSTSTISTTPTPSSPTYTTKTKSPLSVPAPHPVEPSTSYSISPPRGVDSAPSSPTRSPSRGPVGDAAGAAEPSIMGKAVEIVSSAGAFLGLWHHSP</sequence>
<feature type="compositionally biased region" description="Polar residues" evidence="1">
    <location>
        <begin position="723"/>
        <end position="732"/>
    </location>
</feature>
<name>A0A9P7GIE0_9AGAR</name>
<evidence type="ECO:0000256" key="1">
    <source>
        <dbReference type="SAM" id="MobiDB-lite"/>
    </source>
</evidence>
<feature type="compositionally biased region" description="Low complexity" evidence="1">
    <location>
        <begin position="1143"/>
        <end position="1156"/>
    </location>
</feature>
<dbReference type="OrthoDB" id="5563539at2759"/>
<feature type="compositionally biased region" description="Acidic residues" evidence="1">
    <location>
        <begin position="322"/>
        <end position="337"/>
    </location>
</feature>
<feature type="compositionally biased region" description="Basic and acidic residues" evidence="1">
    <location>
        <begin position="917"/>
        <end position="943"/>
    </location>
</feature>
<feature type="compositionally biased region" description="Low complexity" evidence="1">
    <location>
        <begin position="114"/>
        <end position="128"/>
    </location>
</feature>
<feature type="region of interest" description="Disordered" evidence="1">
    <location>
        <begin position="107"/>
        <end position="134"/>
    </location>
</feature>
<comment type="caution">
    <text evidence="3">The sequence shown here is derived from an EMBL/GenBank/DDBJ whole genome shotgun (WGS) entry which is preliminary data.</text>
</comment>
<feature type="region of interest" description="Disordered" evidence="1">
    <location>
        <begin position="280"/>
        <end position="500"/>
    </location>
</feature>
<reference evidence="3" key="2">
    <citation type="submission" date="2021-10" db="EMBL/GenBank/DDBJ databases">
        <title>Phylogenomics reveals ancestral predisposition of the termite-cultivated fungus Termitomyces towards a domesticated lifestyle.</title>
        <authorList>
            <person name="Auxier B."/>
            <person name="Grum-Grzhimaylo A."/>
            <person name="Cardenas M.E."/>
            <person name="Lodge J.D."/>
            <person name="Laessoe T."/>
            <person name="Pedersen O."/>
            <person name="Smith M.E."/>
            <person name="Kuyper T.W."/>
            <person name="Franco-Molano E.A."/>
            <person name="Baroni T.J."/>
            <person name="Aanen D.K."/>
        </authorList>
    </citation>
    <scope>NUCLEOTIDE SEQUENCE</scope>
    <source>
        <strain evidence="3">AP01</strain>
        <tissue evidence="3">Mycelium</tissue>
    </source>
</reference>
<dbReference type="GO" id="GO:0007039">
    <property type="term" value="P:protein catabolic process in the vacuole"/>
    <property type="evidence" value="ECO:0007669"/>
    <property type="project" value="TreeGrafter"/>
</dbReference>
<gene>
    <name evidence="3" type="ORF">DXG03_007769</name>
</gene>
<feature type="compositionally biased region" description="Low complexity" evidence="1">
    <location>
        <begin position="895"/>
        <end position="907"/>
    </location>
</feature>
<accession>A0A9P7GIE0</accession>
<feature type="compositionally biased region" description="Low complexity" evidence="1">
    <location>
        <begin position="830"/>
        <end position="866"/>
    </location>
</feature>
<dbReference type="PANTHER" id="PTHR28051">
    <property type="entry name" value="PROTEIN MTL1-RELATED"/>
    <property type="match status" value="1"/>
</dbReference>
<dbReference type="InterPro" id="IPR013860">
    <property type="entry name" value="AreA_GATA"/>
</dbReference>
<evidence type="ECO:0000313" key="3">
    <source>
        <dbReference type="EMBL" id="KAG5647845.1"/>
    </source>
</evidence>
<evidence type="ECO:0000259" key="2">
    <source>
        <dbReference type="Pfam" id="PF08550"/>
    </source>
</evidence>
<feature type="compositionally biased region" description="Polar residues" evidence="1">
    <location>
        <begin position="213"/>
        <end position="258"/>
    </location>
</feature>
<feature type="compositionally biased region" description="Polar residues" evidence="1">
    <location>
        <begin position="485"/>
        <end position="500"/>
    </location>
</feature>
<feature type="compositionally biased region" description="Basic and acidic residues" evidence="1">
    <location>
        <begin position="602"/>
        <end position="637"/>
    </location>
</feature>
<evidence type="ECO:0000313" key="4">
    <source>
        <dbReference type="Proteomes" id="UP000775547"/>
    </source>
</evidence>
<feature type="compositionally biased region" description="Polar residues" evidence="1">
    <location>
        <begin position="392"/>
        <end position="403"/>
    </location>
</feature>
<reference evidence="3" key="1">
    <citation type="submission" date="2020-07" db="EMBL/GenBank/DDBJ databases">
        <authorList>
            <person name="Nieuwenhuis M."/>
            <person name="Van De Peppel L.J.J."/>
        </authorList>
    </citation>
    <scope>NUCLEOTIDE SEQUENCE</scope>
    <source>
        <strain evidence="3">AP01</strain>
        <tissue evidence="3">Mycelium</tissue>
    </source>
</reference>
<dbReference type="EMBL" id="JABCKV010000006">
    <property type="protein sequence ID" value="KAG5647845.1"/>
    <property type="molecule type" value="Genomic_DNA"/>
</dbReference>
<proteinExistence type="predicted"/>
<feature type="region of interest" description="Disordered" evidence="1">
    <location>
        <begin position="1084"/>
        <end position="1165"/>
    </location>
</feature>
<dbReference type="Pfam" id="PF08550">
    <property type="entry name" value="GATA_AreA"/>
    <property type="match status" value="1"/>
</dbReference>
<dbReference type="PANTHER" id="PTHR28051:SF1">
    <property type="entry name" value="PROTEIN MTL1-RELATED"/>
    <property type="match status" value="1"/>
</dbReference>
<feature type="region of interest" description="Disordered" evidence="1">
    <location>
        <begin position="711"/>
        <end position="1065"/>
    </location>
</feature>
<dbReference type="GO" id="GO:0042149">
    <property type="term" value="P:cellular response to glucose starvation"/>
    <property type="evidence" value="ECO:0007669"/>
    <property type="project" value="TreeGrafter"/>
</dbReference>
<feature type="region of interest" description="Disordered" evidence="1">
    <location>
        <begin position="563"/>
        <end position="585"/>
    </location>
</feature>
<feature type="domain" description="Nitrogen regulatory protein areA GATA-like" evidence="2">
    <location>
        <begin position="46"/>
        <end position="73"/>
    </location>
</feature>
<feature type="compositionally biased region" description="Polar residues" evidence="1">
    <location>
        <begin position="1055"/>
        <end position="1065"/>
    </location>
</feature>
<feature type="compositionally biased region" description="Low complexity" evidence="1">
    <location>
        <begin position="1084"/>
        <end position="1118"/>
    </location>
</feature>
<feature type="compositionally biased region" description="Low complexity" evidence="1">
    <location>
        <begin position="445"/>
        <end position="469"/>
    </location>
</feature>
<feature type="compositionally biased region" description="Low complexity" evidence="1">
    <location>
        <begin position="779"/>
        <end position="809"/>
    </location>
</feature>
<feature type="region of interest" description="Disordered" evidence="1">
    <location>
        <begin position="599"/>
        <end position="638"/>
    </location>
</feature>
<feature type="compositionally biased region" description="Low complexity" evidence="1">
    <location>
        <begin position="737"/>
        <end position="757"/>
    </location>
</feature>
<feature type="compositionally biased region" description="Low complexity" evidence="1">
    <location>
        <begin position="947"/>
        <end position="958"/>
    </location>
</feature>
<feature type="compositionally biased region" description="Low complexity" evidence="1">
    <location>
        <begin position="1000"/>
        <end position="1018"/>
    </location>
</feature>
<feature type="compositionally biased region" description="Low complexity" evidence="1">
    <location>
        <begin position="877"/>
        <end position="887"/>
    </location>
</feature>
<feature type="region of interest" description="Disordered" evidence="1">
    <location>
        <begin position="148"/>
        <end position="261"/>
    </location>
</feature>
<dbReference type="InterPro" id="IPR052292">
    <property type="entry name" value="Glucose_repression_reg"/>
</dbReference>